<organism evidence="3">
    <name type="scientific">Nippostrongylus brasiliensis</name>
    <name type="common">Rat hookworm</name>
    <dbReference type="NCBI Taxonomy" id="27835"/>
    <lineage>
        <taxon>Eukaryota</taxon>
        <taxon>Metazoa</taxon>
        <taxon>Ecdysozoa</taxon>
        <taxon>Nematoda</taxon>
        <taxon>Chromadorea</taxon>
        <taxon>Rhabditida</taxon>
        <taxon>Rhabditina</taxon>
        <taxon>Rhabditomorpha</taxon>
        <taxon>Strongyloidea</taxon>
        <taxon>Heligmosomidae</taxon>
        <taxon>Nippostrongylus</taxon>
    </lineage>
</organism>
<reference evidence="1 2" key="2">
    <citation type="submission" date="2018-11" db="EMBL/GenBank/DDBJ databases">
        <authorList>
            <consortium name="Pathogen Informatics"/>
        </authorList>
    </citation>
    <scope>NUCLEOTIDE SEQUENCE [LARGE SCALE GENOMIC DNA]</scope>
</reference>
<protein>
    <submittedName>
        <fullName evidence="3">Ras-associating domain-containing protein</fullName>
    </submittedName>
</protein>
<evidence type="ECO:0000313" key="3">
    <source>
        <dbReference type="WBParaSite" id="NBR_0000733901-mRNA-1"/>
    </source>
</evidence>
<proteinExistence type="predicted"/>
<dbReference type="WBParaSite" id="NBR_0000733901-mRNA-1">
    <property type="protein sequence ID" value="NBR_0000733901-mRNA-1"/>
    <property type="gene ID" value="NBR_0000733901"/>
</dbReference>
<name>A0A0N4XWP9_NIPBR</name>
<dbReference type="AlphaFoldDB" id="A0A0N4XWP9"/>
<evidence type="ECO:0000313" key="2">
    <source>
        <dbReference type="Proteomes" id="UP000271162"/>
    </source>
</evidence>
<accession>A0A0N4XWP9</accession>
<gene>
    <name evidence="1" type="ORF">NBR_LOCUS7340</name>
</gene>
<evidence type="ECO:0000313" key="1">
    <source>
        <dbReference type="EMBL" id="VDL70929.1"/>
    </source>
</evidence>
<sequence length="105" mass="12262">MEVSGSLEDLLLQFRPPYKKTLGTRYYRVFSSRDPHGTVRIRIVEDPTLISGNQIFQKLLPVRAKKEGLADGYSSVPHVICQMMETHRVRIFRYPRVLRWVTTVD</sequence>
<dbReference type="EMBL" id="UYSL01019881">
    <property type="protein sequence ID" value="VDL70929.1"/>
    <property type="molecule type" value="Genomic_DNA"/>
</dbReference>
<keyword evidence="2" id="KW-1185">Reference proteome</keyword>
<dbReference type="Proteomes" id="UP000271162">
    <property type="component" value="Unassembled WGS sequence"/>
</dbReference>
<reference evidence="3" key="1">
    <citation type="submission" date="2017-02" db="UniProtKB">
        <authorList>
            <consortium name="WormBaseParasite"/>
        </authorList>
    </citation>
    <scope>IDENTIFICATION</scope>
</reference>